<accession>A0ABS2IA67</accession>
<sequence>MEINRQFKAGYTAQSEVQGPAKSERLQQSQPAPAAVAPVSASEELPLEQLQEALRKLPEVDLDKVAALKLALQRGDLLTDSTALAGSMLDYHGGKPA</sequence>
<dbReference type="NCBIfam" id="TIGR03824">
    <property type="entry name" value="FlgM_jcvi"/>
    <property type="match status" value="1"/>
</dbReference>
<comment type="caution">
    <text evidence="11">The sequence shown here is derived from an EMBL/GenBank/DDBJ whole genome shotgun (WGS) entry which is preliminary data.</text>
</comment>
<keyword evidence="5" id="KW-0805">Transcription regulation</keyword>
<keyword evidence="11" id="KW-0282">Flagellum</keyword>
<evidence type="ECO:0000313" key="12">
    <source>
        <dbReference type="Proteomes" id="UP000717995"/>
    </source>
</evidence>
<dbReference type="Pfam" id="PF04316">
    <property type="entry name" value="FlgM"/>
    <property type="match status" value="1"/>
</dbReference>
<dbReference type="InterPro" id="IPR035890">
    <property type="entry name" value="Anti-sigma-28_factor_FlgM_sf"/>
</dbReference>
<proteinExistence type="inferred from homology"/>
<dbReference type="InterPro" id="IPR007412">
    <property type="entry name" value="FlgM"/>
</dbReference>
<gene>
    <name evidence="11" type="primary">flgM</name>
    <name evidence="11" type="ORF">JQX08_00320</name>
</gene>
<evidence type="ECO:0000256" key="7">
    <source>
        <dbReference type="ARBA" id="ARBA00024739"/>
    </source>
</evidence>
<evidence type="ECO:0000256" key="5">
    <source>
        <dbReference type="ARBA" id="ARBA00023015"/>
    </source>
</evidence>
<keyword evidence="11" id="KW-0969">Cilium</keyword>
<feature type="domain" description="Anti-sigma-28 factor FlgM C-terminal" evidence="10">
    <location>
        <begin position="47"/>
        <end position="90"/>
    </location>
</feature>
<evidence type="ECO:0000259" key="10">
    <source>
        <dbReference type="Pfam" id="PF04316"/>
    </source>
</evidence>
<comment type="similarity">
    <text evidence="1">Belongs to the FlgM family.</text>
</comment>
<comment type="function">
    <text evidence="7">Responsible for the coupling of flagellin expression to flagellar assembly by preventing expression of the flagellin genes when a component of the middle class of proteins is defective. It negatively regulates flagellar genes by inhibiting the activity of FliA by directly binding to FliA.</text>
</comment>
<keyword evidence="11" id="KW-0966">Cell projection</keyword>
<keyword evidence="3" id="KW-0678">Repressor</keyword>
<dbReference type="Proteomes" id="UP000717995">
    <property type="component" value="Unassembled WGS sequence"/>
</dbReference>
<evidence type="ECO:0000256" key="8">
    <source>
        <dbReference type="ARBA" id="ARBA00030117"/>
    </source>
</evidence>
<evidence type="ECO:0000256" key="3">
    <source>
        <dbReference type="ARBA" id="ARBA00022491"/>
    </source>
</evidence>
<dbReference type="InterPro" id="IPR031316">
    <property type="entry name" value="FlgM_C"/>
</dbReference>
<keyword evidence="12" id="KW-1185">Reference proteome</keyword>
<dbReference type="EMBL" id="JAFEUP010000001">
    <property type="protein sequence ID" value="MBM7059144.1"/>
    <property type="molecule type" value="Genomic_DNA"/>
</dbReference>
<evidence type="ECO:0000256" key="4">
    <source>
        <dbReference type="ARBA" id="ARBA00022795"/>
    </source>
</evidence>
<evidence type="ECO:0000256" key="2">
    <source>
        <dbReference type="ARBA" id="ARBA00017823"/>
    </source>
</evidence>
<reference evidence="11 12" key="1">
    <citation type="submission" date="2021-02" db="EMBL/GenBank/DDBJ databases">
        <authorList>
            <person name="Lee D.-H."/>
        </authorList>
    </citation>
    <scope>NUCLEOTIDE SEQUENCE [LARGE SCALE GENOMIC DNA]</scope>
    <source>
        <strain evidence="11 12">UL073</strain>
    </source>
</reference>
<protein>
    <recommendedName>
        <fullName evidence="2">Negative regulator of flagellin synthesis</fullName>
    </recommendedName>
    <alternativeName>
        <fullName evidence="8">Anti-sigma-28 factor</fullName>
    </alternativeName>
</protein>
<dbReference type="SUPFAM" id="SSF101498">
    <property type="entry name" value="Anti-sigma factor FlgM"/>
    <property type="match status" value="1"/>
</dbReference>
<evidence type="ECO:0000256" key="1">
    <source>
        <dbReference type="ARBA" id="ARBA00005322"/>
    </source>
</evidence>
<keyword evidence="4" id="KW-1005">Bacterial flagellum biogenesis</keyword>
<feature type="region of interest" description="Disordered" evidence="9">
    <location>
        <begin position="1"/>
        <end position="40"/>
    </location>
</feature>
<feature type="compositionally biased region" description="Low complexity" evidence="9">
    <location>
        <begin position="27"/>
        <end position="40"/>
    </location>
</feature>
<organism evidence="11 12">
    <name type="scientific">Zestomonas insulae</name>
    <dbReference type="NCBI Taxonomy" id="2809017"/>
    <lineage>
        <taxon>Bacteria</taxon>
        <taxon>Pseudomonadati</taxon>
        <taxon>Pseudomonadota</taxon>
        <taxon>Gammaproteobacteria</taxon>
        <taxon>Pseudomonadales</taxon>
        <taxon>Pseudomonadaceae</taxon>
        <taxon>Zestomonas</taxon>
    </lineage>
</organism>
<keyword evidence="6" id="KW-0804">Transcription</keyword>
<evidence type="ECO:0000256" key="6">
    <source>
        <dbReference type="ARBA" id="ARBA00023163"/>
    </source>
</evidence>
<dbReference type="RefSeq" id="WP_204913874.1">
    <property type="nucleotide sequence ID" value="NZ_JAFEUP010000001.1"/>
</dbReference>
<evidence type="ECO:0000313" key="11">
    <source>
        <dbReference type="EMBL" id="MBM7059144.1"/>
    </source>
</evidence>
<name>A0ABS2IA67_9GAMM</name>
<evidence type="ECO:0000256" key="9">
    <source>
        <dbReference type="SAM" id="MobiDB-lite"/>
    </source>
</evidence>